<dbReference type="EMBL" id="OX596114">
    <property type="protein sequence ID" value="CAN0466289.1"/>
    <property type="molecule type" value="Genomic_DNA"/>
</dbReference>
<dbReference type="Proteomes" id="UP001162501">
    <property type="component" value="Chromosome 30"/>
</dbReference>
<proteinExistence type="predicted"/>
<sequence length="297" mass="30920">MRRQLLAAGEVVVGGTPGANASEGPGDPRSGSSNHGPCRGMCVSTQVCLCGCWECVWCVCMRVHRGAGVDRGCACVQYAVAPRARWPRVEGPLWEPAVCTAMPWLAREAAASWGSSGEAEPRAVPRDPQAVRSLRPRLAGASRRAAQLRGLWVTLQARCWVWLGGSTPSSSSRRPGVPGGRMTPSDASGDGGSIGACTSGAPSPLCSRSVGRWAAEFPDGPWGLGRCLAGSAAGPGRRPHPAVERLLLHAGGPSARSPSRPILDPQTTSGSAGPPVRPVPSGLLRNHRAVWEKTPGR</sequence>
<name>A0AC59ZML1_RANTA</name>
<organism evidence="1 2">
    <name type="scientific">Rangifer tarandus platyrhynchus</name>
    <name type="common">Svalbard reindeer</name>
    <dbReference type="NCBI Taxonomy" id="3082113"/>
    <lineage>
        <taxon>Eukaryota</taxon>
        <taxon>Metazoa</taxon>
        <taxon>Chordata</taxon>
        <taxon>Craniata</taxon>
        <taxon>Vertebrata</taxon>
        <taxon>Euteleostomi</taxon>
        <taxon>Mammalia</taxon>
        <taxon>Eutheria</taxon>
        <taxon>Laurasiatheria</taxon>
        <taxon>Artiodactyla</taxon>
        <taxon>Ruminantia</taxon>
        <taxon>Pecora</taxon>
        <taxon>Cervidae</taxon>
        <taxon>Odocoileinae</taxon>
        <taxon>Rangifer</taxon>
    </lineage>
</organism>
<evidence type="ECO:0000313" key="2">
    <source>
        <dbReference type="Proteomes" id="UP001162501"/>
    </source>
</evidence>
<protein>
    <submittedName>
        <fullName evidence="1">Uncharacterized protein</fullName>
    </submittedName>
</protein>
<accession>A0AC59ZML1</accession>
<reference evidence="1" key="2">
    <citation type="submission" date="2025-03" db="EMBL/GenBank/DDBJ databases">
        <authorList>
            <consortium name="ELIXIR-Norway"/>
            <consortium name="Elixir Norway"/>
        </authorList>
    </citation>
    <scope>NUCLEOTIDE SEQUENCE</scope>
</reference>
<gene>
    <name evidence="1" type="ORF">MRATA1EN22A_LOCUS20304</name>
</gene>
<evidence type="ECO:0000313" key="1">
    <source>
        <dbReference type="EMBL" id="CAN0466289.1"/>
    </source>
</evidence>
<reference evidence="1" key="1">
    <citation type="submission" date="2023-05" db="EMBL/GenBank/DDBJ databases">
        <authorList>
            <consortium name="ELIXIR-Norway"/>
        </authorList>
    </citation>
    <scope>NUCLEOTIDE SEQUENCE</scope>
</reference>